<evidence type="ECO:0000256" key="2">
    <source>
        <dbReference type="SAM" id="MobiDB-lite"/>
    </source>
</evidence>
<feature type="compositionally biased region" description="Basic and acidic residues" evidence="2">
    <location>
        <begin position="36"/>
        <end position="55"/>
    </location>
</feature>
<dbReference type="InterPro" id="IPR007466">
    <property type="entry name" value="Peptidyl-Arg-deiminase_porph"/>
</dbReference>
<keyword evidence="4" id="KW-1185">Reference proteome</keyword>
<dbReference type="SUPFAM" id="SSF55909">
    <property type="entry name" value="Pentein"/>
    <property type="match status" value="1"/>
</dbReference>
<protein>
    <submittedName>
        <fullName evidence="3">Agmatine deiminase family protein</fullName>
    </submittedName>
</protein>
<proteinExistence type="predicted"/>
<evidence type="ECO:0000313" key="4">
    <source>
        <dbReference type="Proteomes" id="UP001374803"/>
    </source>
</evidence>
<reference evidence="3" key="1">
    <citation type="submission" date="2021-12" db="EMBL/GenBank/DDBJ databases">
        <title>Discovery of the Pendulisporaceae a myxobacterial family with distinct sporulation behavior and unique specialized metabolism.</title>
        <authorList>
            <person name="Garcia R."/>
            <person name="Popoff A."/>
            <person name="Bader C.D."/>
            <person name="Loehr J."/>
            <person name="Walesch S."/>
            <person name="Walt C."/>
            <person name="Boldt J."/>
            <person name="Bunk B."/>
            <person name="Haeckl F.J.F.P.J."/>
            <person name="Gunesch A.P."/>
            <person name="Birkelbach J."/>
            <person name="Nuebel U."/>
            <person name="Pietschmann T."/>
            <person name="Bach T."/>
            <person name="Mueller R."/>
        </authorList>
    </citation>
    <scope>NUCLEOTIDE SEQUENCE</scope>
    <source>
        <strain evidence="3">MSr11367</strain>
    </source>
</reference>
<accession>A0ABZ2L5W2</accession>
<keyword evidence="1" id="KW-0378">Hydrolase</keyword>
<sequence length="368" mass="39990">MATSIFGCSSQADEQVGPADRENRVTPSGPLPAWITKDERAMQHSLSLRDDERPGRAPSNGYRVPAEYEPVSAVLITWRDYTDVLGQVAVASAAAGADVFTVAGPSSIRGVPANRYRRLNYSSNSAWSRDYGPVGIDDASHTLGIVDTRYNGYASRPADDAMPCKLAGTLDAPCYTTNLVLDGGNYMTDGRGNVFLTNIVYEWNARWSHEAVDDALKRYLGAKTIHALDFAADAEGGPADGTGHIDMFAKLVGECKVIVAQTSDEPYKSATDKAAAYFRDLACGDGQYQVTRVKGWVSEGTWYTYTNSLIVNDTVIVPFYDDTDKNEEARRAYASAMPRHRVVGINSESTIHSGGSIHCLTHEIPAIR</sequence>
<dbReference type="PANTHER" id="PTHR31377">
    <property type="entry name" value="AGMATINE DEIMINASE-RELATED"/>
    <property type="match status" value="1"/>
</dbReference>
<evidence type="ECO:0000256" key="1">
    <source>
        <dbReference type="ARBA" id="ARBA00022801"/>
    </source>
</evidence>
<organism evidence="3 4">
    <name type="scientific">Pendulispora rubella</name>
    <dbReference type="NCBI Taxonomy" id="2741070"/>
    <lineage>
        <taxon>Bacteria</taxon>
        <taxon>Pseudomonadati</taxon>
        <taxon>Myxococcota</taxon>
        <taxon>Myxococcia</taxon>
        <taxon>Myxococcales</taxon>
        <taxon>Sorangiineae</taxon>
        <taxon>Pendulisporaceae</taxon>
        <taxon>Pendulispora</taxon>
    </lineage>
</organism>
<name>A0ABZ2L5W2_9BACT</name>
<evidence type="ECO:0000313" key="3">
    <source>
        <dbReference type="EMBL" id="WXB06321.1"/>
    </source>
</evidence>
<dbReference type="EMBL" id="CP089983">
    <property type="protein sequence ID" value="WXB06321.1"/>
    <property type="molecule type" value="Genomic_DNA"/>
</dbReference>
<dbReference type="Pfam" id="PF04371">
    <property type="entry name" value="PAD_porph"/>
    <property type="match status" value="1"/>
</dbReference>
<dbReference type="Proteomes" id="UP001374803">
    <property type="component" value="Chromosome"/>
</dbReference>
<feature type="region of interest" description="Disordered" evidence="2">
    <location>
        <begin position="1"/>
        <end position="63"/>
    </location>
</feature>
<feature type="compositionally biased region" description="Polar residues" evidence="2">
    <location>
        <begin position="1"/>
        <end position="13"/>
    </location>
</feature>
<gene>
    <name evidence="3" type="ORF">LVJ94_03555</name>
</gene>
<dbReference type="RefSeq" id="WP_394835967.1">
    <property type="nucleotide sequence ID" value="NZ_CP089929.1"/>
</dbReference>
<dbReference type="PANTHER" id="PTHR31377:SF0">
    <property type="entry name" value="AGMATINE DEIMINASE-RELATED"/>
    <property type="match status" value="1"/>
</dbReference>
<dbReference type="Gene3D" id="3.75.10.10">
    <property type="entry name" value="L-arginine/glycine Amidinotransferase, Chain A"/>
    <property type="match status" value="1"/>
</dbReference>